<evidence type="ECO:0000256" key="7">
    <source>
        <dbReference type="PROSITE-ProRule" id="PRU00047"/>
    </source>
</evidence>
<accession>A0AAE0Y2Y0</accession>
<dbReference type="EMBL" id="JAWDGP010007087">
    <property type="protein sequence ID" value="KAK3730181.1"/>
    <property type="molecule type" value="Genomic_DNA"/>
</dbReference>
<keyword evidence="1" id="KW-0808">Transferase</keyword>
<dbReference type="InterPro" id="IPR041373">
    <property type="entry name" value="RT_RNaseH"/>
</dbReference>
<dbReference type="Proteomes" id="UP001283361">
    <property type="component" value="Unassembled WGS sequence"/>
</dbReference>
<evidence type="ECO:0000256" key="3">
    <source>
        <dbReference type="ARBA" id="ARBA00022722"/>
    </source>
</evidence>
<keyword evidence="4" id="KW-0255">Endonuclease</keyword>
<dbReference type="CDD" id="cd00303">
    <property type="entry name" value="retropepsin_like"/>
    <property type="match status" value="1"/>
</dbReference>
<keyword evidence="6" id="KW-0695">RNA-directed DNA polymerase</keyword>
<dbReference type="SUPFAM" id="SSF56672">
    <property type="entry name" value="DNA/RNA polymerases"/>
    <property type="match status" value="1"/>
</dbReference>
<keyword evidence="5" id="KW-0378">Hydrolase</keyword>
<name>A0AAE0Y2Y0_9GAST</name>
<evidence type="ECO:0000313" key="11">
    <source>
        <dbReference type="Proteomes" id="UP001283361"/>
    </source>
</evidence>
<keyword evidence="2" id="KW-0548">Nucleotidyltransferase</keyword>
<dbReference type="InterPro" id="IPR036875">
    <property type="entry name" value="Znf_CCHC_sf"/>
</dbReference>
<dbReference type="Gene3D" id="3.10.10.10">
    <property type="entry name" value="HIV Type 1 Reverse Transcriptase, subunit A, domain 1"/>
    <property type="match status" value="1"/>
</dbReference>
<dbReference type="GO" id="GO:0008270">
    <property type="term" value="F:zinc ion binding"/>
    <property type="evidence" value="ECO:0007669"/>
    <property type="project" value="UniProtKB-KW"/>
</dbReference>
<protein>
    <recommendedName>
        <fullName evidence="9">CCHC-type domain-containing protein</fullName>
    </recommendedName>
</protein>
<sequence>MEVERLAKVGAQSLSLSGEELRKWIDETLKKDREEKEAEIERKKETNRLLNEEIHLREAQREADREAREAQREADREAADQKMLILEKEAELLRLRNAVSSNGEPSPRSEDRLGGARSAVGQAKAPKLPDFKEGRDDMESYLLRFERFASANCWPRENWAVHLSALLSGKALDTFSRLSEDESTDYDVVKRALLKRYNLTSEGFNLKFRSSRPELGERMSQFKTRLESYLDRWMELSERDLGSSEHWKDLVLYEQLLNSCGRDLRTFLMERKPGSCSELIVLAEQYIEAHGESKHFSKSTNISAKMPEKAKADDFNRPQCHICGKSGHRAKDCFKRGAPKNPQQPLKCDVCKKVGHVKENCWSRQKPAASVVLTKETDDFYKIPMSATCSSSCDVTGMPVAEGQVNGKECTVLRDSGCSSVIVRRGLVASTVPLTGTQRVCFADGSVKKVPTATIYVDCPYYKGSVEAALLDKPLFDLILGNIEGAKCPGTRVGGSLEAAAVETRAACRRELKKLKTPKENDLGLSVEELKALQKEDPSLEQARKNAETGDIIHTGRANECRYAYQKGVLVRHFKSPLVEHGDVVKQVVVPTCLRHKVMTLAHDSILAGHLAAKKTEVPAEEKEEQLPEKGLLQCSVSAIVSEVEEADEMGDDAGPGSNPPLSIDTPELQQTEGTGDVNMYGGLEAAQQEQLREVLKEFSDVFTDVPGQTHLIEHDIQLTSTDPIRKRPYPVPQSMRETMREEVDRMIKAGIIEPSSSPYCSPPLTDATRKGMPNIINWEEARLKAFENLKAALTSKPVLKLPDFEKPFILSTDASDTGLGAILKQDHDGEKFPVVYLSRKLLPREQRYSVVEKECLALVWAVKSLNTYLWGREFVIETDHAPLLYLNRARSENGKLMRWSLLLNQYRFQLRSVKGRDNHGPDFLSRT</sequence>
<dbReference type="GO" id="GO:0003676">
    <property type="term" value="F:nucleic acid binding"/>
    <property type="evidence" value="ECO:0007669"/>
    <property type="project" value="InterPro"/>
</dbReference>
<dbReference type="InterPro" id="IPR038269">
    <property type="entry name" value="SCAN_sf"/>
</dbReference>
<organism evidence="10 11">
    <name type="scientific">Elysia crispata</name>
    <name type="common">lettuce slug</name>
    <dbReference type="NCBI Taxonomy" id="231223"/>
    <lineage>
        <taxon>Eukaryota</taxon>
        <taxon>Metazoa</taxon>
        <taxon>Spiralia</taxon>
        <taxon>Lophotrochozoa</taxon>
        <taxon>Mollusca</taxon>
        <taxon>Gastropoda</taxon>
        <taxon>Heterobranchia</taxon>
        <taxon>Euthyneura</taxon>
        <taxon>Panpulmonata</taxon>
        <taxon>Sacoglossa</taxon>
        <taxon>Placobranchoidea</taxon>
        <taxon>Plakobranchidae</taxon>
        <taxon>Elysia</taxon>
    </lineage>
</organism>
<dbReference type="GO" id="GO:0004519">
    <property type="term" value="F:endonuclease activity"/>
    <property type="evidence" value="ECO:0007669"/>
    <property type="project" value="UniProtKB-KW"/>
</dbReference>
<dbReference type="AlphaFoldDB" id="A0AAE0Y2Y0"/>
<dbReference type="PANTHER" id="PTHR46888">
    <property type="entry name" value="ZINC KNUCKLE DOMAINCONTAINING PROTEIN-RELATED"/>
    <property type="match status" value="1"/>
</dbReference>
<feature type="domain" description="CCHC-type" evidence="9">
    <location>
        <begin position="320"/>
        <end position="333"/>
    </location>
</feature>
<dbReference type="CDD" id="cd09274">
    <property type="entry name" value="RNase_HI_RT_Ty3"/>
    <property type="match status" value="1"/>
</dbReference>
<evidence type="ECO:0000256" key="4">
    <source>
        <dbReference type="ARBA" id="ARBA00022759"/>
    </source>
</evidence>
<dbReference type="InterPro" id="IPR001878">
    <property type="entry name" value="Znf_CCHC"/>
</dbReference>
<dbReference type="GO" id="GO:0003964">
    <property type="term" value="F:RNA-directed DNA polymerase activity"/>
    <property type="evidence" value="ECO:0007669"/>
    <property type="project" value="UniProtKB-KW"/>
</dbReference>
<evidence type="ECO:0000256" key="5">
    <source>
        <dbReference type="ARBA" id="ARBA00022801"/>
    </source>
</evidence>
<comment type="caution">
    <text evidence="10">The sequence shown here is derived from an EMBL/GenBank/DDBJ whole genome shotgun (WGS) entry which is preliminary data.</text>
</comment>
<reference evidence="10" key="1">
    <citation type="journal article" date="2023" name="G3 (Bethesda)">
        <title>A reference genome for the long-term kleptoplast-retaining sea slug Elysia crispata morphotype clarki.</title>
        <authorList>
            <person name="Eastman K.E."/>
            <person name="Pendleton A.L."/>
            <person name="Shaikh M.A."/>
            <person name="Suttiyut T."/>
            <person name="Ogas R."/>
            <person name="Tomko P."/>
            <person name="Gavelis G."/>
            <person name="Widhalm J.R."/>
            <person name="Wisecaver J.H."/>
        </authorList>
    </citation>
    <scope>NUCLEOTIDE SEQUENCE</scope>
    <source>
        <strain evidence="10">ECLA1</strain>
    </source>
</reference>
<dbReference type="Gene3D" id="1.10.4020.10">
    <property type="entry name" value="DNA breaking-rejoining enzymes"/>
    <property type="match status" value="1"/>
</dbReference>
<evidence type="ECO:0000256" key="6">
    <source>
        <dbReference type="ARBA" id="ARBA00022918"/>
    </source>
</evidence>
<dbReference type="InterPro" id="IPR043502">
    <property type="entry name" value="DNA/RNA_pol_sf"/>
</dbReference>
<feature type="region of interest" description="Disordered" evidence="8">
    <location>
        <begin position="97"/>
        <end position="131"/>
    </location>
</feature>
<keyword evidence="3" id="KW-0540">Nuclease</keyword>
<keyword evidence="7" id="KW-0862">Zinc</keyword>
<dbReference type="FunFam" id="3.10.20.370:FF:000001">
    <property type="entry name" value="Retrovirus-related Pol polyprotein from transposon 17.6-like protein"/>
    <property type="match status" value="1"/>
</dbReference>
<dbReference type="Pfam" id="PF17917">
    <property type="entry name" value="RT_RNaseH"/>
    <property type="match status" value="1"/>
</dbReference>
<dbReference type="PANTHER" id="PTHR46888:SF1">
    <property type="entry name" value="RIBONUCLEASE H"/>
    <property type="match status" value="1"/>
</dbReference>
<keyword evidence="7" id="KW-0863">Zinc-finger</keyword>
<dbReference type="Gene3D" id="4.10.60.10">
    <property type="entry name" value="Zinc finger, CCHC-type"/>
    <property type="match status" value="1"/>
</dbReference>
<evidence type="ECO:0000256" key="8">
    <source>
        <dbReference type="SAM" id="MobiDB-lite"/>
    </source>
</evidence>
<evidence type="ECO:0000313" key="10">
    <source>
        <dbReference type="EMBL" id="KAK3730181.1"/>
    </source>
</evidence>
<proteinExistence type="predicted"/>
<keyword evidence="7" id="KW-0479">Metal-binding</keyword>
<dbReference type="PROSITE" id="PS50158">
    <property type="entry name" value="ZF_CCHC"/>
    <property type="match status" value="1"/>
</dbReference>
<dbReference type="SUPFAM" id="SSF57756">
    <property type="entry name" value="Retrovirus zinc finger-like domains"/>
    <property type="match status" value="1"/>
</dbReference>
<dbReference type="Pfam" id="PF00098">
    <property type="entry name" value="zf-CCHC"/>
    <property type="match status" value="1"/>
</dbReference>
<evidence type="ECO:0000256" key="2">
    <source>
        <dbReference type="ARBA" id="ARBA00022695"/>
    </source>
</evidence>
<dbReference type="Gene3D" id="3.10.20.370">
    <property type="match status" value="1"/>
</dbReference>
<evidence type="ECO:0000259" key="9">
    <source>
        <dbReference type="PROSITE" id="PS50158"/>
    </source>
</evidence>
<dbReference type="SMART" id="SM00343">
    <property type="entry name" value="ZnF_C2HC"/>
    <property type="match status" value="2"/>
</dbReference>
<feature type="region of interest" description="Disordered" evidence="8">
    <location>
        <begin position="53"/>
        <end position="78"/>
    </location>
</feature>
<gene>
    <name evidence="10" type="ORF">RRG08_034927</name>
</gene>
<keyword evidence="11" id="KW-1185">Reference proteome</keyword>
<dbReference type="SUPFAM" id="SSF47353">
    <property type="entry name" value="Retrovirus capsid dimerization domain-like"/>
    <property type="match status" value="1"/>
</dbReference>
<dbReference type="GO" id="GO:0016787">
    <property type="term" value="F:hydrolase activity"/>
    <property type="evidence" value="ECO:0007669"/>
    <property type="project" value="UniProtKB-KW"/>
</dbReference>
<evidence type="ECO:0000256" key="1">
    <source>
        <dbReference type="ARBA" id="ARBA00022679"/>
    </source>
</evidence>